<dbReference type="AlphaFoldDB" id="A0A652ZSA9"/>
<sequence length="295" mass="31783">MRSFRGTCTRAPPACAAGGAKCPRKTELSPRAAGLFQAPARGRKRRVEQRIFPRGKGTPKSFSAFRKRPRRREYPDALFDLDSSTGVFDLLLDLGGLFLGDILLKGLVAGLDQVLGLLEPQAGDRPDFLDDGDLFVGGNAGFQNDGELGLLLGGSGRGCGGTGGDGHGGRGGYAELLFHCLHEIGDLENRHRSDRVDDLIFAERCHIIFSSFTTLAAHTGNLFRKTDRNGSNPKPDGPQTNPTPARCLELGRAGLEQLLQTLPAEFPHCKNSAKPSNNNARLLLSVTPPKLFSPR</sequence>
<protein>
    <submittedName>
        <fullName evidence="2">Uncharacterized protein</fullName>
    </submittedName>
</protein>
<dbReference type="EMBL" id="UPXP01000003">
    <property type="protein sequence ID" value="VBB38660.1"/>
    <property type="molecule type" value="Genomic_DNA"/>
</dbReference>
<accession>A0A652ZSA9</accession>
<reference evidence="2" key="1">
    <citation type="submission" date="2018-07" db="EMBL/GenBank/DDBJ databases">
        <authorList>
            <consortium name="Genoscope - CEA"/>
            <person name="William W."/>
        </authorList>
    </citation>
    <scope>NUCLEOTIDE SEQUENCE</scope>
    <source>
        <strain evidence="2">IK1</strain>
    </source>
</reference>
<gene>
    <name evidence="2" type="ORF">TRIP_E110127</name>
</gene>
<feature type="region of interest" description="Disordered" evidence="1">
    <location>
        <begin position="224"/>
        <end position="244"/>
    </location>
</feature>
<evidence type="ECO:0000256" key="1">
    <source>
        <dbReference type="SAM" id="MobiDB-lite"/>
    </source>
</evidence>
<name>A0A652ZSA9_9SPIR</name>
<organism evidence="2">
    <name type="scientific">uncultured Spirochaetota bacterium</name>
    <dbReference type="NCBI Taxonomy" id="460511"/>
    <lineage>
        <taxon>Bacteria</taxon>
        <taxon>Pseudomonadati</taxon>
        <taxon>Spirochaetota</taxon>
        <taxon>environmental samples</taxon>
    </lineage>
</organism>
<evidence type="ECO:0000313" key="2">
    <source>
        <dbReference type="EMBL" id="VBB38660.1"/>
    </source>
</evidence>
<proteinExistence type="predicted"/>